<feature type="transmembrane region" description="Helical" evidence="8">
    <location>
        <begin position="433"/>
        <end position="449"/>
    </location>
</feature>
<keyword evidence="6 7" id="KW-0472">Membrane</keyword>
<dbReference type="PIRSF" id="PIRSF002744">
    <property type="entry name" value="Pur-cyt_permease"/>
    <property type="match status" value="1"/>
</dbReference>
<feature type="transmembrane region" description="Helical" evidence="8">
    <location>
        <begin position="200"/>
        <end position="220"/>
    </location>
</feature>
<keyword evidence="4 8" id="KW-0812">Transmembrane</keyword>
<dbReference type="PANTHER" id="PTHR31806">
    <property type="entry name" value="PURINE-CYTOSINE PERMEASE FCY2-RELATED"/>
    <property type="match status" value="1"/>
</dbReference>
<keyword evidence="3 7" id="KW-0813">Transport</keyword>
<dbReference type="Proteomes" id="UP001629432">
    <property type="component" value="Unassembled WGS sequence"/>
</dbReference>
<gene>
    <name evidence="9" type="ORF">PQQ63_32825</name>
</gene>
<feature type="transmembrane region" description="Helical" evidence="8">
    <location>
        <begin position="31"/>
        <end position="51"/>
    </location>
</feature>
<feature type="transmembrane region" description="Helical" evidence="8">
    <location>
        <begin position="353"/>
        <end position="375"/>
    </location>
</feature>
<evidence type="ECO:0000256" key="7">
    <source>
        <dbReference type="PIRNR" id="PIRNR002744"/>
    </source>
</evidence>
<name>A0ABW9E2M4_9BURK</name>
<feature type="transmembrane region" description="Helical" evidence="8">
    <location>
        <begin position="396"/>
        <end position="413"/>
    </location>
</feature>
<sequence>MNQEDTIGRLEQSTIQPIPAAERHGKASDLFTIWFGSNIMLLTIVTGALAVTVFKQPFWWGVLGIVIGTLVGAVFMALHSAQGPQLGVPQMVQTRGQFGSIGSLLVVGLVVIMYLGFFASNLVLGGQALRSLTPAVSVNDGVIVVGILSLVATIFGYNLIHAYTRLMTWCSGAVLVLAFVWIIFVHGLPADFFAKNSANLTGFLGTISVAALWQIAYAPYVSDYSRYMPAETGSRVAFWASYWGCSLGSIFPMVLGAVIGLMVADGDVVTGLTTLTHGISTLVVIVLSIGIAATNAMNLYCGALSTITILQTLFPSWSGKARARAVTALVLFAISLTIALFGQSNFLAAYTNFILLLLYVLVPWTAVNLIDYYLVCHGQYDVDSFFRQDGGIYGRFNGIAIFSYLFGIVVQLPFVATDLYTGPIAKKLDGADISWVVGLVLTSLVYYVGCKRFSRTTARVPA</sequence>
<dbReference type="CDD" id="cd11484">
    <property type="entry name" value="SLC-NCS1sbd_CobB-like"/>
    <property type="match status" value="1"/>
</dbReference>
<evidence type="ECO:0000256" key="6">
    <source>
        <dbReference type="ARBA" id="ARBA00023136"/>
    </source>
</evidence>
<keyword evidence="5 8" id="KW-1133">Transmembrane helix</keyword>
<feature type="transmembrane region" description="Helical" evidence="8">
    <location>
        <begin position="240"/>
        <end position="264"/>
    </location>
</feature>
<comment type="caution">
    <text evidence="9">The sequence shown here is derived from an EMBL/GenBank/DDBJ whole genome shotgun (WGS) entry which is preliminary data.</text>
</comment>
<evidence type="ECO:0000313" key="10">
    <source>
        <dbReference type="Proteomes" id="UP001629432"/>
    </source>
</evidence>
<dbReference type="InterPro" id="IPR001248">
    <property type="entry name" value="Pur-cyt_permease"/>
</dbReference>
<accession>A0ABW9E2M4</accession>
<organism evidence="9 10">
    <name type="scientific">Paraburkholderia metrosideri</name>
    <dbReference type="NCBI Taxonomy" id="580937"/>
    <lineage>
        <taxon>Bacteria</taxon>
        <taxon>Pseudomonadati</taxon>
        <taxon>Pseudomonadota</taxon>
        <taxon>Betaproteobacteria</taxon>
        <taxon>Burkholderiales</taxon>
        <taxon>Burkholderiaceae</taxon>
        <taxon>Paraburkholderia</taxon>
    </lineage>
</organism>
<dbReference type="EMBL" id="JAQQCF010000041">
    <property type="protein sequence ID" value="MFM0641487.1"/>
    <property type="molecule type" value="Genomic_DNA"/>
</dbReference>
<evidence type="ECO:0000256" key="2">
    <source>
        <dbReference type="ARBA" id="ARBA00008974"/>
    </source>
</evidence>
<evidence type="ECO:0000256" key="8">
    <source>
        <dbReference type="SAM" id="Phobius"/>
    </source>
</evidence>
<reference evidence="9 10" key="1">
    <citation type="journal article" date="2024" name="Chem. Sci.">
        <title>Discovery of megapolipeptins by genome mining of a Burkholderiales bacteria collection.</title>
        <authorList>
            <person name="Paulo B.S."/>
            <person name="Recchia M.J.J."/>
            <person name="Lee S."/>
            <person name="Fergusson C.H."/>
            <person name="Romanowski S.B."/>
            <person name="Hernandez A."/>
            <person name="Krull N."/>
            <person name="Liu D.Y."/>
            <person name="Cavanagh H."/>
            <person name="Bos A."/>
            <person name="Gray C.A."/>
            <person name="Murphy B.T."/>
            <person name="Linington R.G."/>
            <person name="Eustaquio A.S."/>
        </authorList>
    </citation>
    <scope>NUCLEOTIDE SEQUENCE [LARGE SCALE GENOMIC DNA]</scope>
    <source>
        <strain evidence="9 10">RL17-338-BIC-A</strain>
    </source>
</reference>
<feature type="transmembrane region" description="Helical" evidence="8">
    <location>
        <begin position="166"/>
        <end position="188"/>
    </location>
</feature>
<evidence type="ECO:0000313" key="9">
    <source>
        <dbReference type="EMBL" id="MFM0641487.1"/>
    </source>
</evidence>
<evidence type="ECO:0000256" key="5">
    <source>
        <dbReference type="ARBA" id="ARBA00022989"/>
    </source>
</evidence>
<dbReference type="Pfam" id="PF02133">
    <property type="entry name" value="Transp_cyt_pur"/>
    <property type="match status" value="1"/>
</dbReference>
<feature type="transmembrane region" description="Helical" evidence="8">
    <location>
        <begin position="98"/>
        <end position="124"/>
    </location>
</feature>
<dbReference type="RefSeq" id="WP_408340086.1">
    <property type="nucleotide sequence ID" value="NZ_JAQQCF010000041.1"/>
</dbReference>
<proteinExistence type="inferred from homology"/>
<evidence type="ECO:0000256" key="1">
    <source>
        <dbReference type="ARBA" id="ARBA00004141"/>
    </source>
</evidence>
<dbReference type="InterPro" id="IPR026030">
    <property type="entry name" value="Pur-cyt_permease_Fcy2/21/22"/>
</dbReference>
<protein>
    <submittedName>
        <fullName evidence="9">Cytosine permease</fullName>
    </submittedName>
</protein>
<dbReference type="PANTHER" id="PTHR31806:SF1">
    <property type="entry name" value="PURINE-CYTOSINE PERMEASE FCY2-RELATED"/>
    <property type="match status" value="1"/>
</dbReference>
<dbReference type="Gene3D" id="1.10.4160.10">
    <property type="entry name" value="Hydantoin permease"/>
    <property type="match status" value="1"/>
</dbReference>
<comment type="similarity">
    <text evidence="2 7">Belongs to the purine-cytosine permease (2.A.39) family.</text>
</comment>
<feature type="transmembrane region" description="Helical" evidence="8">
    <location>
        <begin position="58"/>
        <end position="78"/>
    </location>
</feature>
<evidence type="ECO:0000256" key="4">
    <source>
        <dbReference type="ARBA" id="ARBA00022692"/>
    </source>
</evidence>
<evidence type="ECO:0000256" key="3">
    <source>
        <dbReference type="ARBA" id="ARBA00022448"/>
    </source>
</evidence>
<feature type="transmembrane region" description="Helical" evidence="8">
    <location>
        <begin position="136"/>
        <end position="160"/>
    </location>
</feature>
<feature type="transmembrane region" description="Helical" evidence="8">
    <location>
        <begin position="271"/>
        <end position="291"/>
    </location>
</feature>
<keyword evidence="10" id="KW-1185">Reference proteome</keyword>
<feature type="transmembrane region" description="Helical" evidence="8">
    <location>
        <begin position="326"/>
        <end position="347"/>
    </location>
</feature>
<comment type="subcellular location">
    <subcellularLocation>
        <location evidence="1">Membrane</location>
        <topology evidence="1">Multi-pass membrane protein</topology>
    </subcellularLocation>
</comment>